<evidence type="ECO:0000313" key="2">
    <source>
        <dbReference type="Proteomes" id="UP000001404"/>
    </source>
</evidence>
<dbReference type="HOGENOM" id="CLU_3323159_0_0_2"/>
<name>D2PGB7_SACI9</name>
<accession>D2PGB7</accession>
<proteinExistence type="predicted"/>
<organism evidence="1 2">
    <name type="scientific">Saccharolobus islandicus (strain L.D.8.5 / Lassen #2)</name>
    <name type="common">Sulfolobus islandicus</name>
    <dbReference type="NCBI Taxonomy" id="425944"/>
    <lineage>
        <taxon>Archaea</taxon>
        <taxon>Thermoproteota</taxon>
        <taxon>Thermoprotei</taxon>
        <taxon>Sulfolobales</taxon>
        <taxon>Sulfolobaceae</taxon>
        <taxon>Saccharolobus</taxon>
    </lineage>
</organism>
<gene>
    <name evidence="1" type="ordered locus">LD85_2640</name>
</gene>
<dbReference type="Proteomes" id="UP000001404">
    <property type="component" value="Chromosome"/>
</dbReference>
<evidence type="ECO:0000313" key="1">
    <source>
        <dbReference type="EMBL" id="ADB88257.1"/>
    </source>
</evidence>
<dbReference type="KEGG" id="sii:LD85_2640"/>
<reference evidence="2" key="1">
    <citation type="journal article" date="2009" name="Proc. Natl. Acad. Sci. U.S.A.">
        <title>Biogeography of the Sulfolobus islandicus pan-genome.</title>
        <authorList>
            <person name="Reno M.L."/>
            <person name="Held N.L."/>
            <person name="Fields C.J."/>
            <person name="Burke P.V."/>
            <person name="Whitaker R.J."/>
        </authorList>
    </citation>
    <scope>NUCLEOTIDE SEQUENCE [LARGE SCALE GENOMIC DNA]</scope>
    <source>
        <strain evidence="2">L.D.8.5 / Lassen #2</strain>
    </source>
</reference>
<dbReference type="AlphaFoldDB" id="D2PGB7"/>
<dbReference type="EMBL" id="CP001731">
    <property type="protein sequence ID" value="ADB88257.1"/>
    <property type="molecule type" value="Genomic_DNA"/>
</dbReference>
<sequence length="38" mass="4430">MEDLSAKPRKGSTKLKDKEKLIQILDKSTRDFGLNYDF</sequence>
<protein>
    <submittedName>
        <fullName evidence="1">Uncharacterized protein</fullName>
    </submittedName>
</protein>